<accession>A0ABP4UAG0</accession>
<name>A0ABP4UAG0_9ACTN</name>
<keyword evidence="2" id="KW-1185">Reference proteome</keyword>
<dbReference type="Proteomes" id="UP001500618">
    <property type="component" value="Unassembled WGS sequence"/>
</dbReference>
<organism evidence="1 2">
    <name type="scientific">Fodinicola feengrottensis</name>
    <dbReference type="NCBI Taxonomy" id="435914"/>
    <lineage>
        <taxon>Bacteria</taxon>
        <taxon>Bacillati</taxon>
        <taxon>Actinomycetota</taxon>
        <taxon>Actinomycetes</taxon>
        <taxon>Mycobacteriales</taxon>
        <taxon>Fodinicola</taxon>
    </lineage>
</organism>
<proteinExistence type="predicted"/>
<gene>
    <name evidence="1" type="ORF">GCM10009765_59160</name>
</gene>
<dbReference type="RefSeq" id="WP_163571009.1">
    <property type="nucleotide sequence ID" value="NZ_BAAANY010000023.1"/>
</dbReference>
<dbReference type="EMBL" id="BAAANY010000023">
    <property type="protein sequence ID" value="GAA1701731.1"/>
    <property type="molecule type" value="Genomic_DNA"/>
</dbReference>
<comment type="caution">
    <text evidence="1">The sequence shown here is derived from an EMBL/GenBank/DDBJ whole genome shotgun (WGS) entry which is preliminary data.</text>
</comment>
<evidence type="ECO:0000313" key="2">
    <source>
        <dbReference type="Proteomes" id="UP001500618"/>
    </source>
</evidence>
<protein>
    <submittedName>
        <fullName evidence="1">Uncharacterized protein</fullName>
    </submittedName>
</protein>
<evidence type="ECO:0000313" key="1">
    <source>
        <dbReference type="EMBL" id="GAA1701731.1"/>
    </source>
</evidence>
<reference evidence="2" key="1">
    <citation type="journal article" date="2019" name="Int. J. Syst. Evol. Microbiol.">
        <title>The Global Catalogue of Microorganisms (GCM) 10K type strain sequencing project: providing services to taxonomists for standard genome sequencing and annotation.</title>
        <authorList>
            <consortium name="The Broad Institute Genomics Platform"/>
            <consortium name="The Broad Institute Genome Sequencing Center for Infectious Disease"/>
            <person name="Wu L."/>
            <person name="Ma J."/>
        </authorList>
    </citation>
    <scope>NUCLEOTIDE SEQUENCE [LARGE SCALE GENOMIC DNA]</scope>
    <source>
        <strain evidence="2">JCM 14718</strain>
    </source>
</reference>
<sequence length="60" mass="6489">MRDIESVEQPSVDHHINAAGEIFCGAVSYDFNLPWCDVTATTCVDCGADVLPLVNFLAAF</sequence>